<keyword evidence="4" id="KW-1185">Reference proteome</keyword>
<accession>A0A919S741</accession>
<proteinExistence type="predicted"/>
<dbReference type="Proteomes" id="UP000681340">
    <property type="component" value="Unassembled WGS sequence"/>
</dbReference>
<feature type="transmembrane region" description="Helical" evidence="2">
    <location>
        <begin position="287"/>
        <end position="315"/>
    </location>
</feature>
<organism evidence="3 4">
    <name type="scientific">Actinoplanes auranticolor</name>
    <dbReference type="NCBI Taxonomy" id="47988"/>
    <lineage>
        <taxon>Bacteria</taxon>
        <taxon>Bacillati</taxon>
        <taxon>Actinomycetota</taxon>
        <taxon>Actinomycetes</taxon>
        <taxon>Micromonosporales</taxon>
        <taxon>Micromonosporaceae</taxon>
        <taxon>Actinoplanes</taxon>
    </lineage>
</organism>
<name>A0A919S741_9ACTN</name>
<feature type="transmembrane region" description="Helical" evidence="2">
    <location>
        <begin position="361"/>
        <end position="379"/>
    </location>
</feature>
<sequence length="508" mass="53216">MDARTHLPDTPRAPGAGTGHCPSGVAVTSPLERRYRRWAGAYPPGPRRQELIDTLLECAPPGRARPAPREVVNLLRHGLRARLGRPGGRAVVVLATLVALIGGLAGAAVAARVGWQWVPALPGGAQADALKRTVFPGMTAYGGGDAPLIVDSSDGENIRFGFADYWVEHTAATRDLDVFTAAARDRLLAAGWRLHGDVTATDSEPDAITPTRSTAFLASHDGLVLAFRNTVWSNRAAWDNDGAASFTLTRAAPAWLWALTVAGGLLGALGGWLLVGWASRRTAPRSAMAFAAGTLAWPVVLLVPLVVLILAMWSIQPDRPWSETLFVTLFRLVGPAGYAGIAALPSLAIAALSGPRLSGRTTAATLAVVLAGAAGVLWSHRGPASPPGPAECRPSGVPAELPADQTRLAMTVHVFIRQDTTPDQRNIVQAAIARVWGTSAFNFYYDPTAPEYGDAYCAGGRLADGAGVSLPYFWQVDISSPGVFSGLEAEVAGLPGVLGVRRGPATVS</sequence>
<reference evidence="3" key="1">
    <citation type="submission" date="2021-03" db="EMBL/GenBank/DDBJ databases">
        <title>Whole genome shotgun sequence of Actinoplanes auranticolor NBRC 12245.</title>
        <authorList>
            <person name="Komaki H."/>
            <person name="Tamura T."/>
        </authorList>
    </citation>
    <scope>NUCLEOTIDE SEQUENCE</scope>
    <source>
        <strain evidence="3">NBRC 12245</strain>
    </source>
</reference>
<evidence type="ECO:0000313" key="4">
    <source>
        <dbReference type="Proteomes" id="UP000681340"/>
    </source>
</evidence>
<comment type="caution">
    <text evidence="3">The sequence shown here is derived from an EMBL/GenBank/DDBJ whole genome shotgun (WGS) entry which is preliminary data.</text>
</comment>
<dbReference type="AlphaFoldDB" id="A0A919S741"/>
<keyword evidence="2" id="KW-0472">Membrane</keyword>
<evidence type="ECO:0000313" key="3">
    <source>
        <dbReference type="EMBL" id="GIM65756.1"/>
    </source>
</evidence>
<feature type="region of interest" description="Disordered" evidence="1">
    <location>
        <begin position="1"/>
        <end position="25"/>
    </location>
</feature>
<dbReference type="EMBL" id="BOQL01000018">
    <property type="protein sequence ID" value="GIM65756.1"/>
    <property type="molecule type" value="Genomic_DNA"/>
</dbReference>
<feature type="transmembrane region" description="Helical" evidence="2">
    <location>
        <begin position="254"/>
        <end position="275"/>
    </location>
</feature>
<evidence type="ECO:0000256" key="1">
    <source>
        <dbReference type="SAM" id="MobiDB-lite"/>
    </source>
</evidence>
<keyword evidence="2" id="KW-1133">Transmembrane helix</keyword>
<feature type="transmembrane region" description="Helical" evidence="2">
    <location>
        <begin position="335"/>
        <end position="354"/>
    </location>
</feature>
<protein>
    <submittedName>
        <fullName evidence="3">Uncharacterized protein</fullName>
    </submittedName>
</protein>
<keyword evidence="2" id="KW-0812">Transmembrane</keyword>
<evidence type="ECO:0000256" key="2">
    <source>
        <dbReference type="SAM" id="Phobius"/>
    </source>
</evidence>
<feature type="transmembrane region" description="Helical" evidence="2">
    <location>
        <begin position="90"/>
        <end position="111"/>
    </location>
</feature>
<gene>
    <name evidence="3" type="ORF">Aau02nite_19510</name>
</gene>